<evidence type="ECO:0000259" key="2">
    <source>
        <dbReference type="PROSITE" id="PS51186"/>
    </source>
</evidence>
<dbReference type="Gene3D" id="3.40.630.30">
    <property type="match status" value="1"/>
</dbReference>
<dbReference type="PROSITE" id="PS51186">
    <property type="entry name" value="GNAT"/>
    <property type="match status" value="1"/>
</dbReference>
<dbReference type="PANTHER" id="PTHR43792:SF1">
    <property type="entry name" value="N-ACETYLTRANSFERASE DOMAIN-CONTAINING PROTEIN"/>
    <property type="match status" value="1"/>
</dbReference>
<evidence type="ECO:0000313" key="4">
    <source>
        <dbReference type="Proteomes" id="UP000004367"/>
    </source>
</evidence>
<protein>
    <submittedName>
        <fullName evidence="3">Putative acetyltransferase</fullName>
    </submittedName>
</protein>
<name>H5UVU8_9MICO</name>
<feature type="compositionally biased region" description="Polar residues" evidence="1">
    <location>
        <begin position="175"/>
        <end position="189"/>
    </location>
</feature>
<sequence>MRLTLRRWREDDVAPMSEIDADPEVMRWIGDGSVRDLAQTREDVARWERGWDEHGFGLFAVEERASGDLLGFTGLSVPRFLPEILPAVEIGWRLARRSWGQGLATEAARAVLSFAFEDRGLDRVVSVAHVENEASLRVMRRIGMRVALRTVVPDTGVPVVVHDLTSAATADPRATPTSPEAPTPGAQQL</sequence>
<evidence type="ECO:0000313" key="3">
    <source>
        <dbReference type="EMBL" id="GAB49856.1"/>
    </source>
</evidence>
<dbReference type="PANTHER" id="PTHR43792">
    <property type="entry name" value="GNAT FAMILY, PUTATIVE (AFU_ORTHOLOGUE AFUA_3G00765)-RELATED-RELATED"/>
    <property type="match status" value="1"/>
</dbReference>
<comment type="caution">
    <text evidence="3">The sequence shown here is derived from an EMBL/GenBank/DDBJ whole genome shotgun (WGS) entry which is preliminary data.</text>
</comment>
<dbReference type="SUPFAM" id="SSF55729">
    <property type="entry name" value="Acyl-CoA N-acyltransferases (Nat)"/>
    <property type="match status" value="1"/>
</dbReference>
<dbReference type="STRING" id="1089455.MOPEL_135_00940"/>
<dbReference type="Proteomes" id="UP000004367">
    <property type="component" value="Unassembled WGS sequence"/>
</dbReference>
<feature type="region of interest" description="Disordered" evidence="1">
    <location>
        <begin position="168"/>
        <end position="189"/>
    </location>
</feature>
<evidence type="ECO:0000256" key="1">
    <source>
        <dbReference type="SAM" id="MobiDB-lite"/>
    </source>
</evidence>
<dbReference type="GO" id="GO:0016747">
    <property type="term" value="F:acyltransferase activity, transferring groups other than amino-acyl groups"/>
    <property type="evidence" value="ECO:0007669"/>
    <property type="project" value="InterPro"/>
</dbReference>
<accession>H5UVU8</accession>
<dbReference type="eggNOG" id="COG1670">
    <property type="taxonomic scope" value="Bacteria"/>
</dbReference>
<feature type="domain" description="N-acetyltransferase" evidence="2">
    <location>
        <begin position="3"/>
        <end position="171"/>
    </location>
</feature>
<keyword evidence="3" id="KW-0808">Transferase</keyword>
<dbReference type="AlphaFoldDB" id="H5UVU8"/>
<dbReference type="InterPro" id="IPR051531">
    <property type="entry name" value="N-acetyltransferase"/>
</dbReference>
<dbReference type="Pfam" id="PF13302">
    <property type="entry name" value="Acetyltransf_3"/>
    <property type="match status" value="1"/>
</dbReference>
<organism evidence="3 4">
    <name type="scientific">Mobilicoccus pelagius NBRC 104925</name>
    <dbReference type="NCBI Taxonomy" id="1089455"/>
    <lineage>
        <taxon>Bacteria</taxon>
        <taxon>Bacillati</taxon>
        <taxon>Actinomycetota</taxon>
        <taxon>Actinomycetes</taxon>
        <taxon>Micrococcales</taxon>
        <taxon>Dermatophilaceae</taxon>
        <taxon>Mobilicoccus</taxon>
    </lineage>
</organism>
<proteinExistence type="predicted"/>
<dbReference type="EMBL" id="BAFE01000094">
    <property type="protein sequence ID" value="GAB49856.1"/>
    <property type="molecule type" value="Genomic_DNA"/>
</dbReference>
<dbReference type="InterPro" id="IPR016181">
    <property type="entry name" value="Acyl_CoA_acyltransferase"/>
</dbReference>
<reference evidence="3 4" key="1">
    <citation type="submission" date="2012-02" db="EMBL/GenBank/DDBJ databases">
        <title>Whole genome shotgun sequence of Mobilicoccus pelagius NBRC 104925.</title>
        <authorList>
            <person name="Yoshida Y."/>
            <person name="Hosoyama A."/>
            <person name="Tsuchikane K."/>
            <person name="Katsumata H."/>
            <person name="Yamazaki S."/>
            <person name="Fujita N."/>
        </authorList>
    </citation>
    <scope>NUCLEOTIDE SEQUENCE [LARGE SCALE GENOMIC DNA]</scope>
    <source>
        <strain evidence="3 4">NBRC 104925</strain>
    </source>
</reference>
<keyword evidence="4" id="KW-1185">Reference proteome</keyword>
<dbReference type="InterPro" id="IPR000182">
    <property type="entry name" value="GNAT_dom"/>
</dbReference>
<gene>
    <name evidence="3" type="ORF">MOPEL_135_00940</name>
</gene>